<dbReference type="GO" id="GO:0045892">
    <property type="term" value="P:negative regulation of DNA-templated transcription"/>
    <property type="evidence" value="ECO:0007669"/>
    <property type="project" value="TreeGrafter"/>
</dbReference>
<dbReference type="Gene3D" id="1.10.10.10">
    <property type="entry name" value="Winged helix-like DNA-binding domain superfamily/Winged helix DNA-binding domain"/>
    <property type="match status" value="1"/>
</dbReference>
<dbReference type="InterPro" id="IPR050707">
    <property type="entry name" value="HTH_MetabolicPath_Reg"/>
</dbReference>
<reference evidence="6" key="1">
    <citation type="journal article" date="2014" name="Int. J. Syst. Evol. Microbiol.">
        <title>Complete genome sequence of Corynebacterium casei LMG S-19264T (=DSM 44701T), isolated from a smear-ripened cheese.</title>
        <authorList>
            <consortium name="US DOE Joint Genome Institute (JGI-PGF)"/>
            <person name="Walter F."/>
            <person name="Albersmeier A."/>
            <person name="Kalinowski J."/>
            <person name="Ruckert C."/>
        </authorList>
    </citation>
    <scope>NUCLEOTIDE SEQUENCE</scope>
    <source>
        <strain evidence="6">CGMCC 1.12214</strain>
    </source>
</reference>
<dbReference type="Proteomes" id="UP000603912">
    <property type="component" value="Unassembled WGS sequence"/>
</dbReference>
<keyword evidence="2" id="KW-0238">DNA-binding</keyword>
<dbReference type="SMART" id="SM00346">
    <property type="entry name" value="HTH_ICLR"/>
    <property type="match status" value="1"/>
</dbReference>
<sequence>MSDVLDRPTAGATSTLDLALRIVEFLAYQSGPTTLAAIATEFGASKATVHRHLRGLASRGFVRQDAATGRYDVGVKLMVLGEACRSRFDIVTTARPELIQLRDETGQAVTICALVDGDVVVLELTQGRTVIEFATRPGTKLALHASAHGKIWLAFGPAALLDAVRQAPLPAWTPETITDPQTLERDVAKVRERGWSTAPDEVISGVNTIAAPVYDHQGRLVASIAIVGAKQFIPADPADAQVEAVVGTARRISRALGWRE</sequence>
<dbReference type="InterPro" id="IPR036388">
    <property type="entry name" value="WH-like_DNA-bd_sf"/>
</dbReference>
<dbReference type="SUPFAM" id="SSF46785">
    <property type="entry name" value="Winged helix' DNA-binding domain"/>
    <property type="match status" value="1"/>
</dbReference>
<reference evidence="6" key="2">
    <citation type="submission" date="2020-09" db="EMBL/GenBank/DDBJ databases">
        <authorList>
            <person name="Sun Q."/>
            <person name="Zhou Y."/>
        </authorList>
    </citation>
    <scope>NUCLEOTIDE SEQUENCE</scope>
    <source>
        <strain evidence="6">CGMCC 1.12214</strain>
    </source>
</reference>
<comment type="caution">
    <text evidence="6">The sequence shown here is derived from an EMBL/GenBank/DDBJ whole genome shotgun (WGS) entry which is preliminary data.</text>
</comment>
<evidence type="ECO:0008006" key="8">
    <source>
        <dbReference type="Google" id="ProtNLM"/>
    </source>
</evidence>
<dbReference type="RefSeq" id="WP_188519154.1">
    <property type="nucleotide sequence ID" value="NZ_BMES01000002.1"/>
</dbReference>
<gene>
    <name evidence="6" type="ORF">GCM10007036_36930</name>
</gene>
<dbReference type="InterPro" id="IPR036390">
    <property type="entry name" value="WH_DNA-bd_sf"/>
</dbReference>
<dbReference type="GO" id="GO:0003700">
    <property type="term" value="F:DNA-binding transcription factor activity"/>
    <property type="evidence" value="ECO:0007669"/>
    <property type="project" value="TreeGrafter"/>
</dbReference>
<dbReference type="GO" id="GO:0003677">
    <property type="term" value="F:DNA binding"/>
    <property type="evidence" value="ECO:0007669"/>
    <property type="project" value="UniProtKB-KW"/>
</dbReference>
<dbReference type="InterPro" id="IPR014757">
    <property type="entry name" value="Tscrpt_reg_IclR_C"/>
</dbReference>
<accession>A0A917MIV1</accession>
<dbReference type="SUPFAM" id="SSF55781">
    <property type="entry name" value="GAF domain-like"/>
    <property type="match status" value="1"/>
</dbReference>
<evidence type="ECO:0000313" key="6">
    <source>
        <dbReference type="EMBL" id="GGH28000.1"/>
    </source>
</evidence>
<evidence type="ECO:0000313" key="7">
    <source>
        <dbReference type="Proteomes" id="UP000603912"/>
    </source>
</evidence>
<keyword evidence="3" id="KW-0804">Transcription</keyword>
<evidence type="ECO:0000256" key="1">
    <source>
        <dbReference type="ARBA" id="ARBA00023015"/>
    </source>
</evidence>
<dbReference type="EMBL" id="BMES01000002">
    <property type="protein sequence ID" value="GGH28000.1"/>
    <property type="molecule type" value="Genomic_DNA"/>
</dbReference>
<feature type="domain" description="IclR-ED" evidence="5">
    <location>
        <begin position="76"/>
        <end position="258"/>
    </location>
</feature>
<dbReference type="InterPro" id="IPR005471">
    <property type="entry name" value="Tscrpt_reg_IclR_N"/>
</dbReference>
<dbReference type="PANTHER" id="PTHR30136">
    <property type="entry name" value="HELIX-TURN-HELIX TRANSCRIPTIONAL REGULATOR, ICLR FAMILY"/>
    <property type="match status" value="1"/>
</dbReference>
<dbReference type="PANTHER" id="PTHR30136:SF8">
    <property type="entry name" value="TRANSCRIPTIONAL REGULATORY PROTEIN"/>
    <property type="match status" value="1"/>
</dbReference>
<dbReference type="Pfam" id="PF01614">
    <property type="entry name" value="IclR_C"/>
    <property type="match status" value="1"/>
</dbReference>
<organism evidence="6 7">
    <name type="scientific">Alsobacter metallidurans</name>
    <dbReference type="NCBI Taxonomy" id="340221"/>
    <lineage>
        <taxon>Bacteria</taxon>
        <taxon>Pseudomonadati</taxon>
        <taxon>Pseudomonadota</taxon>
        <taxon>Alphaproteobacteria</taxon>
        <taxon>Hyphomicrobiales</taxon>
        <taxon>Alsobacteraceae</taxon>
        <taxon>Alsobacter</taxon>
    </lineage>
</organism>
<dbReference type="PROSITE" id="PS51077">
    <property type="entry name" value="HTH_ICLR"/>
    <property type="match status" value="1"/>
</dbReference>
<evidence type="ECO:0000259" key="4">
    <source>
        <dbReference type="PROSITE" id="PS51077"/>
    </source>
</evidence>
<proteinExistence type="predicted"/>
<dbReference type="AlphaFoldDB" id="A0A917MIV1"/>
<evidence type="ECO:0000256" key="2">
    <source>
        <dbReference type="ARBA" id="ARBA00023125"/>
    </source>
</evidence>
<dbReference type="Pfam" id="PF09339">
    <property type="entry name" value="HTH_IclR"/>
    <property type="match status" value="1"/>
</dbReference>
<dbReference type="PROSITE" id="PS51078">
    <property type="entry name" value="ICLR_ED"/>
    <property type="match status" value="1"/>
</dbReference>
<dbReference type="InterPro" id="IPR029016">
    <property type="entry name" value="GAF-like_dom_sf"/>
</dbReference>
<keyword evidence="7" id="KW-1185">Reference proteome</keyword>
<dbReference type="Gene3D" id="3.30.450.40">
    <property type="match status" value="1"/>
</dbReference>
<evidence type="ECO:0000256" key="3">
    <source>
        <dbReference type="ARBA" id="ARBA00023163"/>
    </source>
</evidence>
<keyword evidence="1" id="KW-0805">Transcription regulation</keyword>
<protein>
    <recommendedName>
        <fullName evidence="8">IclR family transcriptional regulator</fullName>
    </recommendedName>
</protein>
<name>A0A917MIV1_9HYPH</name>
<dbReference type="FunFam" id="1.10.10.10:FF:000056">
    <property type="entry name" value="IclR family transcriptional regulator"/>
    <property type="match status" value="1"/>
</dbReference>
<feature type="domain" description="HTH iclR-type" evidence="4">
    <location>
        <begin position="13"/>
        <end position="75"/>
    </location>
</feature>
<evidence type="ECO:0000259" key="5">
    <source>
        <dbReference type="PROSITE" id="PS51078"/>
    </source>
</evidence>